<proteinExistence type="predicted"/>
<sequence length="102" mass="11928">MNVNIIAEKLRIKYDNYVEGSLTENDYRFWIVYITSAVAGCLIYYFYTFKFKYFFNIKDSRSLALVMAAVCLLFPAVSLRRLHIVAVFILIHLVKSLLEMNA</sequence>
<dbReference type="AlphaFoldDB" id="A0A368JED3"/>
<gene>
    <name evidence="2" type="ORF">DUE52_29215</name>
</gene>
<feature type="transmembrane region" description="Helical" evidence="1">
    <location>
        <begin position="59"/>
        <end position="76"/>
    </location>
</feature>
<keyword evidence="1" id="KW-0472">Membrane</keyword>
<feature type="transmembrane region" description="Helical" evidence="1">
    <location>
        <begin position="27"/>
        <end position="47"/>
    </location>
</feature>
<evidence type="ECO:0000313" key="2">
    <source>
        <dbReference type="EMBL" id="RCR65902.1"/>
    </source>
</evidence>
<evidence type="ECO:0000256" key="1">
    <source>
        <dbReference type="SAM" id="Phobius"/>
    </source>
</evidence>
<reference evidence="2 3" key="1">
    <citation type="submission" date="2018-07" db="EMBL/GenBank/DDBJ databases">
        <title>Genome analysis of Larkinella rosea.</title>
        <authorList>
            <person name="Zhou Z."/>
            <person name="Wang G."/>
        </authorList>
    </citation>
    <scope>NUCLEOTIDE SEQUENCE [LARGE SCALE GENOMIC DNA]</scope>
    <source>
        <strain evidence="3">zzj9</strain>
    </source>
</reference>
<keyword evidence="1" id="KW-0812">Transmembrane</keyword>
<dbReference type="Proteomes" id="UP000253383">
    <property type="component" value="Unassembled WGS sequence"/>
</dbReference>
<dbReference type="EMBL" id="QOWE01000033">
    <property type="protein sequence ID" value="RCR65902.1"/>
    <property type="molecule type" value="Genomic_DNA"/>
</dbReference>
<comment type="caution">
    <text evidence="2">The sequence shown here is derived from an EMBL/GenBank/DDBJ whole genome shotgun (WGS) entry which is preliminary data.</text>
</comment>
<evidence type="ECO:0000313" key="3">
    <source>
        <dbReference type="Proteomes" id="UP000253383"/>
    </source>
</evidence>
<name>A0A368JED3_9BACT</name>
<organism evidence="2 3">
    <name type="scientific">Larkinella punicea</name>
    <dbReference type="NCBI Taxonomy" id="2315727"/>
    <lineage>
        <taxon>Bacteria</taxon>
        <taxon>Pseudomonadati</taxon>
        <taxon>Bacteroidota</taxon>
        <taxon>Cytophagia</taxon>
        <taxon>Cytophagales</taxon>
        <taxon>Spirosomataceae</taxon>
        <taxon>Larkinella</taxon>
    </lineage>
</organism>
<keyword evidence="1" id="KW-1133">Transmembrane helix</keyword>
<keyword evidence="3" id="KW-1185">Reference proteome</keyword>
<protein>
    <submittedName>
        <fullName evidence="2">Uncharacterized protein</fullName>
    </submittedName>
</protein>
<accession>A0A368JED3</accession>